<dbReference type="EMBL" id="CP154792">
    <property type="protein sequence ID" value="XAN16965.1"/>
    <property type="molecule type" value="Genomic_DNA"/>
</dbReference>
<evidence type="ECO:0000313" key="2">
    <source>
        <dbReference type="Proteomes" id="UP001446337"/>
    </source>
</evidence>
<gene>
    <name evidence="1" type="ORF">AAIK43_02740</name>
</gene>
<sequence>MALMDIVALLDDEEDPVGEKQVRLERLTLKEESPRVTISNEEIKDLMGVDLQAIRERAKALQEGTHAELDKVKVSEPDLEELHQEVLKSIQKRTAFITLPKPKLVPEFARKL</sequence>
<reference evidence="1 2" key="1">
    <citation type="submission" date="2024-05" db="EMBL/GenBank/DDBJ databases">
        <title>Achromobacter denitrificans. BP1, complete genome.</title>
        <authorList>
            <person name="Zhang B."/>
        </authorList>
    </citation>
    <scope>NUCLEOTIDE SEQUENCE [LARGE SCALE GENOMIC DNA]</scope>
    <source>
        <strain evidence="1 2">BP1</strain>
    </source>
</reference>
<dbReference type="RefSeq" id="WP_123785860.1">
    <property type="nucleotide sequence ID" value="NZ_CP036344.1"/>
</dbReference>
<dbReference type="Proteomes" id="UP001446337">
    <property type="component" value="Chromosome"/>
</dbReference>
<organism evidence="1 2">
    <name type="scientific">Achromobacter denitrificans</name>
    <name type="common">Alcaligenes denitrificans</name>
    <dbReference type="NCBI Taxonomy" id="32002"/>
    <lineage>
        <taxon>Bacteria</taxon>
        <taxon>Pseudomonadati</taxon>
        <taxon>Pseudomonadota</taxon>
        <taxon>Betaproteobacteria</taxon>
        <taxon>Burkholderiales</taxon>
        <taxon>Alcaligenaceae</taxon>
        <taxon>Achromobacter</taxon>
    </lineage>
</organism>
<accession>A0ABZ3G4M0</accession>
<name>A0ABZ3G4M0_ACHDE</name>
<protein>
    <submittedName>
        <fullName evidence="1">Uncharacterized protein</fullName>
    </submittedName>
</protein>
<proteinExistence type="predicted"/>
<keyword evidence="2" id="KW-1185">Reference proteome</keyword>
<evidence type="ECO:0000313" key="1">
    <source>
        <dbReference type="EMBL" id="XAN16965.1"/>
    </source>
</evidence>